<dbReference type="InterPro" id="IPR010201">
    <property type="entry name" value="HflK"/>
</dbReference>
<sequence length="356" mass="40418">MPNNNNNGRGPWGPRPTEFNHSNNNGSPPFDFDNFIARLIKKILGFIPSFYTYSSLYISALVAFSFCLFQSIYIVHPDERGVELRFGKIKNEISLPGLHVMFWPIDQVEIVKVIERQENIGRPVSSSSNNGLILTGDQNIVSLQFSVLYVVSDPRSYLFNLENPRDILRQVAESAMREVVGGRIAVDIFRSKRQQIALEVRELIQKTMDSYKSGILINTISIEDVSPPREVASAFDEVQRAEQDEERFIEESNKYTNQILGSARGEASRIRESSIAYKDRIIQEAKGEADRFLSVYGQYVNAPALLRSRIYLETMEGILKGSKKVVIDQKQTVIPYLPLNEMFSHVQKQQNSDGGK</sequence>
<comment type="function">
    <text evidence="6">HflC and HflK could encode or regulate a protease.</text>
</comment>
<proteinExistence type="inferred from homology"/>
<keyword evidence="11" id="KW-1185">Reference proteome</keyword>
<name>A0A095BFZ4_9HYPH</name>
<dbReference type="Proteomes" id="UP000033731">
    <property type="component" value="Unassembled WGS sequence"/>
</dbReference>
<evidence type="ECO:0000313" key="11">
    <source>
        <dbReference type="Proteomes" id="UP000033731"/>
    </source>
</evidence>
<dbReference type="PANTHER" id="PTHR43327:SF2">
    <property type="entry name" value="MODULATOR OF FTSH PROTEASE HFLK"/>
    <property type="match status" value="1"/>
</dbReference>
<evidence type="ECO:0000256" key="6">
    <source>
        <dbReference type="RuleBase" id="RU364113"/>
    </source>
</evidence>
<feature type="coiled-coil region" evidence="7">
    <location>
        <begin position="231"/>
        <end position="258"/>
    </location>
</feature>
<reference evidence="10 11" key="1">
    <citation type="journal article" date="2015" name="Phytopathology">
        <title>Genomes of Candidatus Liberibacter solanacearum haplotype A from New Zealand and the USA suggest significant genome plasticity in the species.</title>
        <authorList>
            <person name="Thompson S.M."/>
            <person name="Johnson C.P."/>
            <person name="Lu A.Y."/>
            <person name="Frampton R.A."/>
            <person name="Sullivan K.L."/>
            <person name="Fiers M.W."/>
            <person name="Crowhurst R.N."/>
            <person name="Pitman A.R."/>
            <person name="Scott I."/>
            <person name="Gudmestad N.C."/>
            <person name="Smith G.R."/>
        </authorList>
    </citation>
    <scope>NUCLEOTIDE SEQUENCE [LARGE SCALE GENOMIC DNA]</scope>
    <source>
        <strain evidence="10 11">LsoNZ1</strain>
    </source>
</reference>
<evidence type="ECO:0000256" key="7">
    <source>
        <dbReference type="SAM" id="Coils"/>
    </source>
</evidence>
<organism evidence="10 11">
    <name type="scientific">Candidatus Liberibacter solanacearum</name>
    <dbReference type="NCBI Taxonomy" id="556287"/>
    <lineage>
        <taxon>Bacteria</taxon>
        <taxon>Pseudomonadati</taxon>
        <taxon>Pseudomonadota</taxon>
        <taxon>Alphaproteobacteria</taxon>
        <taxon>Hyphomicrobiales</taxon>
        <taxon>Rhizobiaceae</taxon>
        <taxon>Liberibacter</taxon>
    </lineage>
</organism>
<evidence type="ECO:0000259" key="9">
    <source>
        <dbReference type="SMART" id="SM00244"/>
    </source>
</evidence>
<keyword evidence="3" id="KW-0812">Transmembrane</keyword>
<comment type="similarity">
    <text evidence="2 6">Belongs to the band 7/mec-2 family. HflK subfamily.</text>
</comment>
<dbReference type="Pfam" id="PF01145">
    <property type="entry name" value="Band_7"/>
    <property type="match status" value="1"/>
</dbReference>
<dbReference type="EMBL" id="JMTK01000001">
    <property type="protein sequence ID" value="KJZ82665.1"/>
    <property type="molecule type" value="Genomic_DNA"/>
</dbReference>
<accession>A0A095BFZ4</accession>
<evidence type="ECO:0000256" key="5">
    <source>
        <dbReference type="ARBA" id="ARBA00023136"/>
    </source>
</evidence>
<evidence type="ECO:0000256" key="3">
    <source>
        <dbReference type="ARBA" id="ARBA00022692"/>
    </source>
</evidence>
<dbReference type="RefSeq" id="WP_034441631.1">
    <property type="nucleotide sequence ID" value="NZ_JMTK01000001.1"/>
</dbReference>
<dbReference type="SUPFAM" id="SSF117892">
    <property type="entry name" value="Band 7/SPFH domain"/>
    <property type="match status" value="1"/>
</dbReference>
<dbReference type="AlphaFoldDB" id="A0A095BFZ4"/>
<dbReference type="SMART" id="SM00244">
    <property type="entry name" value="PHB"/>
    <property type="match status" value="1"/>
</dbReference>
<dbReference type="Gene3D" id="3.30.479.30">
    <property type="entry name" value="Band 7 domain"/>
    <property type="match status" value="1"/>
</dbReference>
<protein>
    <recommendedName>
        <fullName evidence="6">Protein HflK</fullName>
    </recommendedName>
</protein>
<gene>
    <name evidence="10" type="ORF">DJ66_0275</name>
</gene>
<comment type="subcellular location">
    <subcellularLocation>
        <location evidence="1">Membrane</location>
        <topology evidence="1">Single-pass membrane protein</topology>
    </subcellularLocation>
</comment>
<comment type="subunit">
    <text evidence="6">HflC and HflK may interact to form a multimeric complex.</text>
</comment>
<dbReference type="PANTHER" id="PTHR43327">
    <property type="entry name" value="STOMATIN-LIKE PROTEIN 2, MITOCHONDRIAL"/>
    <property type="match status" value="1"/>
</dbReference>
<evidence type="ECO:0000313" key="10">
    <source>
        <dbReference type="EMBL" id="KJZ82665.1"/>
    </source>
</evidence>
<comment type="caution">
    <text evidence="10">The sequence shown here is derived from an EMBL/GenBank/DDBJ whole genome shotgun (WGS) entry which is preliminary data.</text>
</comment>
<dbReference type="CDD" id="cd03404">
    <property type="entry name" value="SPFH_HflK"/>
    <property type="match status" value="1"/>
</dbReference>
<dbReference type="InterPro" id="IPR050710">
    <property type="entry name" value="Band7/mec-2_domain"/>
</dbReference>
<keyword evidence="5" id="KW-0472">Membrane</keyword>
<dbReference type="InterPro" id="IPR036013">
    <property type="entry name" value="Band_7/SPFH_dom_sf"/>
</dbReference>
<dbReference type="InterPro" id="IPR001107">
    <property type="entry name" value="Band_7"/>
</dbReference>
<evidence type="ECO:0000256" key="1">
    <source>
        <dbReference type="ARBA" id="ARBA00004167"/>
    </source>
</evidence>
<dbReference type="NCBIfam" id="TIGR01933">
    <property type="entry name" value="hflK"/>
    <property type="match status" value="1"/>
</dbReference>
<evidence type="ECO:0000256" key="4">
    <source>
        <dbReference type="ARBA" id="ARBA00022989"/>
    </source>
</evidence>
<keyword evidence="7" id="KW-0175">Coiled coil</keyword>
<evidence type="ECO:0000256" key="8">
    <source>
        <dbReference type="SAM" id="MobiDB-lite"/>
    </source>
</evidence>
<feature type="domain" description="Band 7" evidence="9">
    <location>
        <begin position="70"/>
        <end position="239"/>
    </location>
</feature>
<dbReference type="GO" id="GO:0016020">
    <property type="term" value="C:membrane"/>
    <property type="evidence" value="ECO:0007669"/>
    <property type="project" value="UniProtKB-SubCell"/>
</dbReference>
<dbReference type="PATRIC" id="fig|556287.8.peg.254"/>
<keyword evidence="4" id="KW-1133">Transmembrane helix</keyword>
<evidence type="ECO:0000256" key="2">
    <source>
        <dbReference type="ARBA" id="ARBA00006971"/>
    </source>
</evidence>
<feature type="region of interest" description="Disordered" evidence="8">
    <location>
        <begin position="1"/>
        <end position="20"/>
    </location>
</feature>